<dbReference type="EMBL" id="JBHUCZ010000002">
    <property type="protein sequence ID" value="MFD1566987.1"/>
    <property type="molecule type" value="Genomic_DNA"/>
</dbReference>
<keyword evidence="3" id="KW-1185">Reference proteome</keyword>
<accession>A0ABD6BR30</accession>
<sequence>MVRECEACGEEFATLSRLRLHDCPEQEKEELLVGLSGEPDVDALPDRPLTEEEFQVLQNDERIGRVKEVLSAPGTGSKVISFIYEAEEMVFGMHSDHDTGDWIVTTRGGASEFERVEDRHDEWVSKDIERVTGGSVDMDNVGPVKDELTINCGLCGDEHVLKADPNKQMAEIGLMEYTGYCEGEGEPLVRTYSLDEVVKD</sequence>
<protein>
    <recommendedName>
        <fullName evidence="1">DUF7964 domain-containing protein</fullName>
    </recommendedName>
</protein>
<organism evidence="2 3">
    <name type="scientific">Halolamina litorea</name>
    <dbReference type="NCBI Taxonomy" id="1515593"/>
    <lineage>
        <taxon>Archaea</taxon>
        <taxon>Methanobacteriati</taxon>
        <taxon>Methanobacteriota</taxon>
        <taxon>Stenosarchaea group</taxon>
        <taxon>Halobacteria</taxon>
        <taxon>Halobacteriales</taxon>
        <taxon>Haloferacaceae</taxon>
    </lineage>
</organism>
<evidence type="ECO:0000313" key="2">
    <source>
        <dbReference type="EMBL" id="MFD1566987.1"/>
    </source>
</evidence>
<feature type="domain" description="DUF7964" evidence="1">
    <location>
        <begin position="41"/>
        <end position="117"/>
    </location>
</feature>
<proteinExistence type="predicted"/>
<comment type="caution">
    <text evidence="2">The sequence shown here is derived from an EMBL/GenBank/DDBJ whole genome shotgun (WGS) entry which is preliminary data.</text>
</comment>
<gene>
    <name evidence="2" type="ORF">ACFSAU_05750</name>
</gene>
<dbReference type="InterPro" id="IPR058270">
    <property type="entry name" value="DUF7964"/>
</dbReference>
<name>A0ABD6BR30_9EURY</name>
<dbReference type="AlphaFoldDB" id="A0ABD6BR30"/>
<dbReference type="RefSeq" id="WP_267646569.1">
    <property type="nucleotide sequence ID" value="NZ_JANHGR010000001.1"/>
</dbReference>
<dbReference type="Proteomes" id="UP001597139">
    <property type="component" value="Unassembled WGS sequence"/>
</dbReference>
<evidence type="ECO:0000313" key="3">
    <source>
        <dbReference type="Proteomes" id="UP001597139"/>
    </source>
</evidence>
<reference evidence="2 3" key="1">
    <citation type="journal article" date="2019" name="Int. J. Syst. Evol. Microbiol.">
        <title>The Global Catalogue of Microorganisms (GCM) 10K type strain sequencing project: providing services to taxonomists for standard genome sequencing and annotation.</title>
        <authorList>
            <consortium name="The Broad Institute Genomics Platform"/>
            <consortium name="The Broad Institute Genome Sequencing Center for Infectious Disease"/>
            <person name="Wu L."/>
            <person name="Ma J."/>
        </authorList>
    </citation>
    <scope>NUCLEOTIDE SEQUENCE [LARGE SCALE GENOMIC DNA]</scope>
    <source>
        <strain evidence="2 3">CGMCC 1.12859</strain>
    </source>
</reference>
<dbReference type="Pfam" id="PF25912">
    <property type="entry name" value="DUF7964"/>
    <property type="match status" value="1"/>
</dbReference>
<evidence type="ECO:0000259" key="1">
    <source>
        <dbReference type="Pfam" id="PF25912"/>
    </source>
</evidence>